<feature type="compositionally biased region" description="Polar residues" evidence="1">
    <location>
        <begin position="76"/>
        <end position="92"/>
    </location>
</feature>
<name>A0ABS1U4I0_9PROT</name>
<dbReference type="RefSeq" id="WP_202832834.1">
    <property type="nucleotide sequence ID" value="NZ_JAETWB010000007.1"/>
</dbReference>
<protein>
    <submittedName>
        <fullName evidence="2">Uncharacterized protein</fullName>
    </submittedName>
</protein>
<proteinExistence type="predicted"/>
<keyword evidence="3" id="KW-1185">Reference proteome</keyword>
<dbReference type="Proteomes" id="UP000660885">
    <property type="component" value="Unassembled WGS sequence"/>
</dbReference>
<dbReference type="EMBL" id="JAETWB010000007">
    <property type="protein sequence ID" value="MBL6079591.1"/>
    <property type="molecule type" value="Genomic_DNA"/>
</dbReference>
<accession>A0ABS1U4I0</accession>
<feature type="region of interest" description="Disordered" evidence="1">
    <location>
        <begin position="73"/>
        <end position="92"/>
    </location>
</feature>
<evidence type="ECO:0000313" key="3">
    <source>
        <dbReference type="Proteomes" id="UP000660885"/>
    </source>
</evidence>
<comment type="caution">
    <text evidence="2">The sequence shown here is derived from an EMBL/GenBank/DDBJ whole genome shotgun (WGS) entry which is preliminary data.</text>
</comment>
<evidence type="ECO:0000256" key="1">
    <source>
        <dbReference type="SAM" id="MobiDB-lite"/>
    </source>
</evidence>
<reference evidence="2 3" key="1">
    <citation type="submission" date="2021-01" db="EMBL/GenBank/DDBJ databases">
        <title>Belnapia mucosa sp. nov. and Belnapia arida sp. nov., isolated from the Tabernas Desert (Almeria, Spain).</title>
        <authorList>
            <person name="Molina-Menor E."/>
            <person name="Vidal-Verdu A."/>
            <person name="Calonge A."/>
            <person name="Satari L."/>
            <person name="Pereto J."/>
            <person name="Porcar M."/>
        </authorList>
    </citation>
    <scope>NUCLEOTIDE SEQUENCE [LARGE SCALE GENOMIC DNA]</scope>
    <source>
        <strain evidence="2 3">T18</strain>
    </source>
</reference>
<evidence type="ECO:0000313" key="2">
    <source>
        <dbReference type="EMBL" id="MBL6079591.1"/>
    </source>
</evidence>
<gene>
    <name evidence="2" type="ORF">JMJ56_16355</name>
</gene>
<organism evidence="2 3">
    <name type="scientific">Belnapia arida</name>
    <dbReference type="NCBI Taxonomy" id="2804533"/>
    <lineage>
        <taxon>Bacteria</taxon>
        <taxon>Pseudomonadati</taxon>
        <taxon>Pseudomonadota</taxon>
        <taxon>Alphaproteobacteria</taxon>
        <taxon>Acetobacterales</taxon>
        <taxon>Roseomonadaceae</taxon>
        <taxon>Belnapia</taxon>
    </lineage>
</organism>
<sequence>MKAGHRPVWLAPPGERLQAAVPHGHWLTTSSVAGLRNAGMVLEGSTNGPFPQNNAEQMLAPELRPGDIVVMDNPGSRRSTGARTAIKQGTTKLKTMLREVAERMPSLGTSS</sequence>